<dbReference type="GO" id="GO:0005524">
    <property type="term" value="F:ATP binding"/>
    <property type="evidence" value="ECO:0007669"/>
    <property type="project" value="UniProtKB-KW"/>
</dbReference>
<dbReference type="GO" id="GO:0002161">
    <property type="term" value="F:aminoacyl-tRNA deacylase activity"/>
    <property type="evidence" value="ECO:0007669"/>
    <property type="project" value="InterPro"/>
</dbReference>
<keyword evidence="4 11" id="KW-0547">Nucleotide-binding</keyword>
<dbReference type="InterPro" id="IPR002303">
    <property type="entry name" value="Valyl-tRNA_ligase"/>
</dbReference>
<accession>A0A834Y2J5</accession>
<dbReference type="NCBIfam" id="TIGR00422">
    <property type="entry name" value="valS"/>
    <property type="match status" value="1"/>
</dbReference>
<dbReference type="PRINTS" id="PR00986">
    <property type="entry name" value="TRNASYNTHVAL"/>
</dbReference>
<dbReference type="Gene3D" id="3.40.50.620">
    <property type="entry name" value="HUPs"/>
    <property type="match status" value="2"/>
</dbReference>
<dbReference type="PANTHER" id="PTHR11946">
    <property type="entry name" value="VALYL-TRNA SYNTHETASES"/>
    <property type="match status" value="1"/>
</dbReference>
<dbReference type="CDD" id="cd07962">
    <property type="entry name" value="Anticodon_Ia_Val"/>
    <property type="match status" value="1"/>
</dbReference>
<dbReference type="Gene3D" id="1.10.287.380">
    <property type="entry name" value="Valyl-tRNA synthetase, C-terminal domain"/>
    <property type="match status" value="1"/>
</dbReference>
<dbReference type="EMBL" id="JACMRX010000001">
    <property type="protein sequence ID" value="KAF7996462.1"/>
    <property type="molecule type" value="Genomic_DNA"/>
</dbReference>
<dbReference type="OrthoDB" id="629407at2759"/>
<dbReference type="InterPro" id="IPR037118">
    <property type="entry name" value="Val-tRNA_synth_C_sf"/>
</dbReference>
<comment type="catalytic activity">
    <reaction evidence="10">
        <text>tRNA(Val) + L-valine + ATP = L-valyl-tRNA(Val) + AMP + diphosphate</text>
        <dbReference type="Rhea" id="RHEA:10704"/>
        <dbReference type="Rhea" id="RHEA-COMP:9672"/>
        <dbReference type="Rhea" id="RHEA-COMP:9708"/>
        <dbReference type="ChEBI" id="CHEBI:30616"/>
        <dbReference type="ChEBI" id="CHEBI:33019"/>
        <dbReference type="ChEBI" id="CHEBI:57762"/>
        <dbReference type="ChEBI" id="CHEBI:78442"/>
        <dbReference type="ChEBI" id="CHEBI:78537"/>
        <dbReference type="ChEBI" id="CHEBI:456215"/>
        <dbReference type="EC" id="6.1.1.9"/>
    </reaction>
</comment>
<dbReference type="Gene3D" id="3.90.740.10">
    <property type="entry name" value="Valyl/Leucyl/Isoleucyl-tRNA synthetase, editing domain"/>
    <property type="match status" value="2"/>
</dbReference>
<sequence length="1155" mass="132925">MVETPNDSANGQVAPPKTAKQLEKEAKKLAKLEKFKQKQDKKDTPIVDNSKPKEKPEKKNEKKKEVKESAVYTEQTPAGDKKNIDVPMPDAYSPQFVEAAWYPWWEKQGFFKPEYGRKSITEPNPNGTFVMVIPPPNVTGYLHLGHALTNAVEDSITRWNRMKGRTTLWNPGCDHAGIATQVVVEKKLWREENKTRHDLGREKFIEKIWEWKNEKGGRIYEQLKKLGSSVDWERECFTMDPKLCRAVTEAFVRLHDEKIIYRSNRLVNWSCTLKSAISDIEVDKIELTGKTLLSIPGYKEKIEFGVLVHFSYVIDGTNEKVTVATTRIETMLGDTAIAVHPNDKRYTHLIGKFAIHPFCDRKIPIIADDFVEMEFGTGVVKITPAHDPNDYEVGKRHNLPFITIFDEEGIIIGDCGKFTGMKRFHARKMIIDELTEKNLFVEIKDNPMVVPMCSRSKDIVEPMIKPQWYVKCDDMAKDAMEVVNNGELKIIPEQHKKTWEHWMTGIRDWCISRQLWWGHRIPAYYITFNDNSHKDMSDDDRWISARSDDEAKIKASKKFNVSIDNINIKQDPDVLDTWFSSGLFPFSIFGWPDNTQELQAFYPGALLETGHDIIFFWVARMVFLGRKLLGKLPFKEVYLHAMVRDAHGRKMSKSLGNVIDPMDVINGTTLDNLHKQLMESNLDQKELKRAIDGQKRDYPQGIPECGTDALRFALCSYTSQGRDINLDILRVQGYRFFCNKLWNATKFALMYLGDYKDNGDNQNVSKETTNIGDTEWYINALHEDCIQDALDNYLSEFPYLDGYTPSQADAKIYQMIIKVTINKRYRPHLDRWKKHLKSFKNSEKLAFRQEEGGFLSNCQSKTTSNFLSGYQLTGHETNVDLWMLSRVSYAAKTCDEGMAQYDFNGATTACYNLWLYDLCDVYLEYLKPVFQSGTEEEIFTARKVLFKTLDIGLRLLSPFMPFITEELYQRLPRTTLKYPSICVSPYPDEKECPWRNEDIDKDVDFAQKVIKCIRSNRSTYNLPNKIKTDVYIECSSDELKARLQKYNSLIGTLAYSNVLEGKPPLGCTIITVTDKLQVHLLLKGLIDPQIESAKLGKKKELLTSTILKLKQAISASDYTTKVPVDVQTANSEKLENSEGELERLAEAMEALRLMM</sequence>
<dbReference type="CDD" id="cd00817">
    <property type="entry name" value="ValRS_core"/>
    <property type="match status" value="1"/>
</dbReference>
<evidence type="ECO:0000256" key="10">
    <source>
        <dbReference type="ARBA" id="ARBA00047552"/>
    </source>
</evidence>
<dbReference type="FunFam" id="3.40.50.620:FF:000020">
    <property type="entry name" value="Valine--tRNA ligase, mitochondrial"/>
    <property type="match status" value="1"/>
</dbReference>
<proteinExistence type="inferred from homology"/>
<dbReference type="InterPro" id="IPR009080">
    <property type="entry name" value="tRNAsynth_Ia_anticodon-bd"/>
</dbReference>
<evidence type="ECO:0000256" key="4">
    <source>
        <dbReference type="ARBA" id="ARBA00022741"/>
    </source>
</evidence>
<evidence type="ECO:0000259" key="13">
    <source>
        <dbReference type="Pfam" id="PF00133"/>
    </source>
</evidence>
<protein>
    <recommendedName>
        <fullName evidence="8">Valine--tRNA ligase</fullName>
        <ecNumber evidence="2">6.1.1.9</ecNumber>
    </recommendedName>
    <alternativeName>
        <fullName evidence="9">Valyl-tRNA synthetase</fullName>
    </alternativeName>
</protein>
<dbReference type="PROSITE" id="PS00178">
    <property type="entry name" value="AA_TRNA_LIGASE_I"/>
    <property type="match status" value="1"/>
</dbReference>
<dbReference type="InterPro" id="IPR002300">
    <property type="entry name" value="aa-tRNA-synth_Ia"/>
</dbReference>
<evidence type="ECO:0000256" key="9">
    <source>
        <dbReference type="ARBA" id="ARBA00029936"/>
    </source>
</evidence>
<evidence type="ECO:0000256" key="11">
    <source>
        <dbReference type="RuleBase" id="RU363035"/>
    </source>
</evidence>
<dbReference type="InterPro" id="IPR033705">
    <property type="entry name" value="Anticodon_Ia_Val"/>
</dbReference>
<dbReference type="PANTHER" id="PTHR11946:SF109">
    <property type="entry name" value="VALINE--TRNA LIGASE"/>
    <property type="match status" value="1"/>
</dbReference>
<evidence type="ECO:0000256" key="12">
    <source>
        <dbReference type="SAM" id="MobiDB-lite"/>
    </source>
</evidence>
<dbReference type="HAMAP" id="MF_02004">
    <property type="entry name" value="Val_tRNA_synth_type1"/>
    <property type="match status" value="1"/>
</dbReference>
<feature type="region of interest" description="Disordered" evidence="12">
    <location>
        <begin position="1"/>
        <end position="86"/>
    </location>
</feature>
<dbReference type="SUPFAM" id="SSF52374">
    <property type="entry name" value="Nucleotidylyl transferase"/>
    <property type="match status" value="1"/>
</dbReference>
<dbReference type="Proteomes" id="UP000639338">
    <property type="component" value="Unassembled WGS sequence"/>
</dbReference>
<comment type="caution">
    <text evidence="15">The sequence shown here is derived from an EMBL/GenBank/DDBJ whole genome shotgun (WGS) entry which is preliminary data.</text>
</comment>
<keyword evidence="16" id="KW-1185">Reference proteome</keyword>
<feature type="compositionally biased region" description="Polar residues" evidence="12">
    <location>
        <begin position="1"/>
        <end position="11"/>
    </location>
</feature>
<evidence type="ECO:0000256" key="8">
    <source>
        <dbReference type="ARBA" id="ARBA00024407"/>
    </source>
</evidence>
<evidence type="ECO:0000256" key="5">
    <source>
        <dbReference type="ARBA" id="ARBA00022840"/>
    </source>
</evidence>
<dbReference type="Pfam" id="PF00133">
    <property type="entry name" value="tRNA-synt_1"/>
    <property type="match status" value="1"/>
</dbReference>
<evidence type="ECO:0000313" key="15">
    <source>
        <dbReference type="EMBL" id="KAF7996462.1"/>
    </source>
</evidence>
<dbReference type="FunFam" id="3.90.740.10:FF:000005">
    <property type="entry name" value="Valine--tRNA ligase, mitochondrial"/>
    <property type="match status" value="1"/>
</dbReference>
<dbReference type="FunFam" id="3.40.50.620:FF:000119">
    <property type="entry name" value="Putative valine--tRNA ligase-like"/>
    <property type="match status" value="1"/>
</dbReference>
<gene>
    <name evidence="15" type="ORF">HCN44_002094</name>
</gene>
<evidence type="ECO:0000259" key="14">
    <source>
        <dbReference type="Pfam" id="PF08264"/>
    </source>
</evidence>
<feature type="domain" description="Methionyl/Valyl/Leucyl/Isoleucyl-tRNA synthetase anticodon-binding" evidence="14">
    <location>
        <begin position="880"/>
        <end position="1032"/>
    </location>
</feature>
<organism evidence="15 16">
    <name type="scientific">Aphidius gifuensis</name>
    <name type="common">Parasitoid wasp</name>
    <dbReference type="NCBI Taxonomy" id="684658"/>
    <lineage>
        <taxon>Eukaryota</taxon>
        <taxon>Metazoa</taxon>
        <taxon>Ecdysozoa</taxon>
        <taxon>Arthropoda</taxon>
        <taxon>Hexapoda</taxon>
        <taxon>Insecta</taxon>
        <taxon>Pterygota</taxon>
        <taxon>Neoptera</taxon>
        <taxon>Endopterygota</taxon>
        <taxon>Hymenoptera</taxon>
        <taxon>Apocrita</taxon>
        <taxon>Ichneumonoidea</taxon>
        <taxon>Braconidae</taxon>
        <taxon>Aphidiinae</taxon>
        <taxon>Aphidius</taxon>
    </lineage>
</organism>
<dbReference type="InterPro" id="IPR009008">
    <property type="entry name" value="Val/Leu/Ile-tRNA-synth_edit"/>
</dbReference>
<dbReference type="EC" id="6.1.1.9" evidence="2"/>
<dbReference type="GO" id="GO:0005829">
    <property type="term" value="C:cytosol"/>
    <property type="evidence" value="ECO:0007669"/>
    <property type="project" value="TreeGrafter"/>
</dbReference>
<feature type="compositionally biased region" description="Basic and acidic residues" evidence="12">
    <location>
        <begin position="20"/>
        <end position="68"/>
    </location>
</feature>
<dbReference type="InterPro" id="IPR014729">
    <property type="entry name" value="Rossmann-like_a/b/a_fold"/>
</dbReference>
<dbReference type="Gene3D" id="1.10.730.10">
    <property type="entry name" value="Isoleucyl-tRNA Synthetase, Domain 1"/>
    <property type="match status" value="2"/>
</dbReference>
<dbReference type="SUPFAM" id="SSF47323">
    <property type="entry name" value="Anticodon-binding domain of a subclass of class I aminoacyl-tRNA synthetases"/>
    <property type="match status" value="1"/>
</dbReference>
<keyword evidence="5 11" id="KW-0067">ATP-binding</keyword>
<reference evidence="15 16" key="1">
    <citation type="submission" date="2020-08" db="EMBL/GenBank/DDBJ databases">
        <title>Aphidius gifuensis genome sequencing and assembly.</title>
        <authorList>
            <person name="Du Z."/>
        </authorList>
    </citation>
    <scope>NUCLEOTIDE SEQUENCE [LARGE SCALE GENOMIC DNA]</scope>
    <source>
        <strain evidence="15">YNYX2018</strain>
        <tissue evidence="15">Adults</tissue>
    </source>
</reference>
<keyword evidence="3 11" id="KW-0436">Ligase</keyword>
<dbReference type="GO" id="GO:0006438">
    <property type="term" value="P:valyl-tRNA aminoacylation"/>
    <property type="evidence" value="ECO:0007669"/>
    <property type="project" value="InterPro"/>
</dbReference>
<feature type="domain" description="Aminoacyl-tRNA synthetase class Ia" evidence="13">
    <location>
        <begin position="101"/>
        <end position="727"/>
    </location>
</feature>
<evidence type="ECO:0000256" key="7">
    <source>
        <dbReference type="ARBA" id="ARBA00023146"/>
    </source>
</evidence>
<evidence type="ECO:0000313" key="16">
    <source>
        <dbReference type="Proteomes" id="UP000639338"/>
    </source>
</evidence>
<evidence type="ECO:0000256" key="1">
    <source>
        <dbReference type="ARBA" id="ARBA00005594"/>
    </source>
</evidence>
<dbReference type="Pfam" id="PF08264">
    <property type="entry name" value="Anticodon_1"/>
    <property type="match status" value="1"/>
</dbReference>
<keyword evidence="7 11" id="KW-0030">Aminoacyl-tRNA synthetase</keyword>
<dbReference type="GO" id="GO:0004832">
    <property type="term" value="F:valine-tRNA ligase activity"/>
    <property type="evidence" value="ECO:0007669"/>
    <property type="project" value="UniProtKB-EC"/>
</dbReference>
<dbReference type="InterPro" id="IPR001412">
    <property type="entry name" value="aa-tRNA-synth_I_CS"/>
</dbReference>
<evidence type="ECO:0000256" key="3">
    <source>
        <dbReference type="ARBA" id="ARBA00022598"/>
    </source>
</evidence>
<keyword evidence="6 11" id="KW-0648">Protein biosynthesis</keyword>
<comment type="similarity">
    <text evidence="1 11">Belongs to the class-I aminoacyl-tRNA synthetase family.</text>
</comment>
<dbReference type="SUPFAM" id="SSF50677">
    <property type="entry name" value="ValRS/IleRS/LeuRS editing domain"/>
    <property type="match status" value="1"/>
</dbReference>
<dbReference type="AlphaFoldDB" id="A0A834Y2J5"/>
<dbReference type="NCBIfam" id="NF004349">
    <property type="entry name" value="PRK05729.1"/>
    <property type="match status" value="1"/>
</dbReference>
<dbReference type="InterPro" id="IPR013155">
    <property type="entry name" value="M/V/L/I-tRNA-synth_anticd-bd"/>
</dbReference>
<evidence type="ECO:0000256" key="2">
    <source>
        <dbReference type="ARBA" id="ARBA00013169"/>
    </source>
</evidence>
<name>A0A834Y2J5_APHGI</name>
<evidence type="ECO:0000256" key="6">
    <source>
        <dbReference type="ARBA" id="ARBA00022917"/>
    </source>
</evidence>